<name>A0A4S8MTJ1_DENBC</name>
<dbReference type="EMBL" id="ML179042">
    <property type="protein sequence ID" value="THV06533.1"/>
    <property type="molecule type" value="Genomic_DNA"/>
</dbReference>
<dbReference type="AlphaFoldDB" id="A0A4S8MTJ1"/>
<dbReference type="SUPFAM" id="SSF55961">
    <property type="entry name" value="Bet v1-like"/>
    <property type="match status" value="1"/>
</dbReference>
<dbReference type="InterPro" id="IPR024500">
    <property type="entry name" value="DUF3074"/>
</dbReference>
<dbReference type="InterPro" id="IPR023393">
    <property type="entry name" value="START-like_dom_sf"/>
</dbReference>
<dbReference type="PANTHER" id="PTHR40370:SF1">
    <property type="entry name" value="DUF3074 DOMAIN-CONTAINING PROTEIN"/>
    <property type="match status" value="1"/>
</dbReference>
<gene>
    <name evidence="2" type="ORF">K435DRAFT_711352</name>
</gene>
<keyword evidence="3" id="KW-1185">Reference proteome</keyword>
<evidence type="ECO:0000259" key="1">
    <source>
        <dbReference type="Pfam" id="PF11274"/>
    </source>
</evidence>
<dbReference type="OrthoDB" id="6423603at2759"/>
<dbReference type="PANTHER" id="PTHR40370">
    <property type="entry name" value="EXPRESSED PROTEIN"/>
    <property type="match status" value="1"/>
</dbReference>
<evidence type="ECO:0000313" key="3">
    <source>
        <dbReference type="Proteomes" id="UP000297245"/>
    </source>
</evidence>
<sequence>MDKEGFKLTTLSPLKPSDIPPEEAIIASGKKILDASESWRQGKTYHGIVKTFSRPKGPGDGGGWHCRVSEHKPSEASFDQMWGKLGKDNALSEVQFIPDLKIATKIKDISSTASIWSLTFKLSFPFSPRVYTVLQVVHYKDELPRSGIVVSVPIDLSSPSDIELAQLEGQGVQGRYVVVERIMEMENGNTEWRMATTGTAGGNIPQIFVEQTMASQVSEDVPNFMRWLHGLSK</sequence>
<dbReference type="Pfam" id="PF11274">
    <property type="entry name" value="DUF3074"/>
    <property type="match status" value="1"/>
</dbReference>
<reference evidence="2 3" key="1">
    <citation type="journal article" date="2019" name="Nat. Ecol. Evol.">
        <title>Megaphylogeny resolves global patterns of mushroom evolution.</title>
        <authorList>
            <person name="Varga T."/>
            <person name="Krizsan K."/>
            <person name="Foldi C."/>
            <person name="Dima B."/>
            <person name="Sanchez-Garcia M."/>
            <person name="Sanchez-Ramirez S."/>
            <person name="Szollosi G.J."/>
            <person name="Szarkandi J.G."/>
            <person name="Papp V."/>
            <person name="Albert L."/>
            <person name="Andreopoulos W."/>
            <person name="Angelini C."/>
            <person name="Antonin V."/>
            <person name="Barry K.W."/>
            <person name="Bougher N.L."/>
            <person name="Buchanan P."/>
            <person name="Buyck B."/>
            <person name="Bense V."/>
            <person name="Catcheside P."/>
            <person name="Chovatia M."/>
            <person name="Cooper J."/>
            <person name="Damon W."/>
            <person name="Desjardin D."/>
            <person name="Finy P."/>
            <person name="Geml J."/>
            <person name="Haridas S."/>
            <person name="Hughes K."/>
            <person name="Justo A."/>
            <person name="Karasinski D."/>
            <person name="Kautmanova I."/>
            <person name="Kiss B."/>
            <person name="Kocsube S."/>
            <person name="Kotiranta H."/>
            <person name="LaButti K.M."/>
            <person name="Lechner B.E."/>
            <person name="Liimatainen K."/>
            <person name="Lipzen A."/>
            <person name="Lukacs Z."/>
            <person name="Mihaltcheva S."/>
            <person name="Morgado L.N."/>
            <person name="Niskanen T."/>
            <person name="Noordeloos M.E."/>
            <person name="Ohm R.A."/>
            <person name="Ortiz-Santana B."/>
            <person name="Ovrebo C."/>
            <person name="Racz N."/>
            <person name="Riley R."/>
            <person name="Savchenko A."/>
            <person name="Shiryaev A."/>
            <person name="Soop K."/>
            <person name="Spirin V."/>
            <person name="Szebenyi C."/>
            <person name="Tomsovsky M."/>
            <person name="Tulloss R.E."/>
            <person name="Uehling J."/>
            <person name="Grigoriev I.V."/>
            <person name="Vagvolgyi C."/>
            <person name="Papp T."/>
            <person name="Martin F.M."/>
            <person name="Miettinen O."/>
            <person name="Hibbett D.S."/>
            <person name="Nagy L.G."/>
        </authorList>
    </citation>
    <scope>NUCLEOTIDE SEQUENCE [LARGE SCALE GENOMIC DNA]</scope>
    <source>
        <strain evidence="2 3">CBS 962.96</strain>
    </source>
</reference>
<organism evidence="2 3">
    <name type="scientific">Dendrothele bispora (strain CBS 962.96)</name>
    <dbReference type="NCBI Taxonomy" id="1314807"/>
    <lineage>
        <taxon>Eukaryota</taxon>
        <taxon>Fungi</taxon>
        <taxon>Dikarya</taxon>
        <taxon>Basidiomycota</taxon>
        <taxon>Agaricomycotina</taxon>
        <taxon>Agaricomycetes</taxon>
        <taxon>Agaricomycetidae</taxon>
        <taxon>Agaricales</taxon>
        <taxon>Agaricales incertae sedis</taxon>
        <taxon>Dendrothele</taxon>
    </lineage>
</organism>
<accession>A0A4S8MTJ1</accession>
<proteinExistence type="predicted"/>
<dbReference type="Gene3D" id="3.30.530.20">
    <property type="match status" value="1"/>
</dbReference>
<feature type="domain" description="DUF3074" evidence="1">
    <location>
        <begin position="64"/>
        <end position="228"/>
    </location>
</feature>
<evidence type="ECO:0000313" key="2">
    <source>
        <dbReference type="EMBL" id="THV06533.1"/>
    </source>
</evidence>
<dbReference type="Proteomes" id="UP000297245">
    <property type="component" value="Unassembled WGS sequence"/>
</dbReference>
<protein>
    <recommendedName>
        <fullName evidence="1">DUF3074 domain-containing protein</fullName>
    </recommendedName>
</protein>